<evidence type="ECO:0000256" key="3">
    <source>
        <dbReference type="ARBA" id="ARBA00012328"/>
    </source>
</evidence>
<evidence type="ECO:0000256" key="6">
    <source>
        <dbReference type="ARBA" id="ARBA00022603"/>
    </source>
</evidence>
<dbReference type="AlphaFoldDB" id="A0A6J6GEX0"/>
<keyword evidence="8" id="KW-0949">S-adenosyl-L-methionine</keyword>
<dbReference type="PANTHER" id="PTHR30027">
    <property type="entry name" value="RIBOSOMAL RNA SMALL SUBUNIT METHYLTRANSFERASE E"/>
    <property type="match status" value="1"/>
</dbReference>
<evidence type="ECO:0000259" key="12">
    <source>
        <dbReference type="Pfam" id="PF20260"/>
    </source>
</evidence>
<dbReference type="EMBL" id="CAEZUJ010000022">
    <property type="protein sequence ID" value="CAB4599836.1"/>
    <property type="molecule type" value="Genomic_DNA"/>
</dbReference>
<keyword evidence="4" id="KW-0963">Cytoplasm</keyword>
<evidence type="ECO:0000256" key="4">
    <source>
        <dbReference type="ARBA" id="ARBA00022490"/>
    </source>
</evidence>
<keyword evidence="6" id="KW-0489">Methyltransferase</keyword>
<proteinExistence type="inferred from homology"/>
<gene>
    <name evidence="13" type="ORF">UFOPK1811_00709</name>
    <name evidence="14" type="ORF">UFOPK2360_01090</name>
    <name evidence="15" type="ORF">UFOPK2922_01417</name>
    <name evidence="16" type="ORF">UFOPK3306_00819</name>
</gene>
<dbReference type="GO" id="GO:0070475">
    <property type="term" value="P:rRNA base methylation"/>
    <property type="evidence" value="ECO:0007669"/>
    <property type="project" value="TreeGrafter"/>
</dbReference>
<organism evidence="13">
    <name type="scientific">freshwater metagenome</name>
    <dbReference type="NCBI Taxonomy" id="449393"/>
    <lineage>
        <taxon>unclassified sequences</taxon>
        <taxon>metagenomes</taxon>
        <taxon>ecological metagenomes</taxon>
    </lineage>
</organism>
<evidence type="ECO:0000313" key="16">
    <source>
        <dbReference type="EMBL" id="CAB4868847.1"/>
    </source>
</evidence>
<dbReference type="InterPro" id="IPR046887">
    <property type="entry name" value="RsmE_PUA-like"/>
</dbReference>
<comment type="subcellular location">
    <subcellularLocation>
        <location evidence="1">Cytoplasm</location>
    </subcellularLocation>
</comment>
<evidence type="ECO:0000256" key="9">
    <source>
        <dbReference type="ARBA" id="ARBA00025699"/>
    </source>
</evidence>
<dbReference type="InterPro" id="IPR029026">
    <property type="entry name" value="tRNA_m1G_MTases_N"/>
</dbReference>
<dbReference type="CDD" id="cd18084">
    <property type="entry name" value="RsmE-like"/>
    <property type="match status" value="1"/>
</dbReference>
<accession>A0A6J6GEX0</accession>
<evidence type="ECO:0000313" key="15">
    <source>
        <dbReference type="EMBL" id="CAB4787411.1"/>
    </source>
</evidence>
<dbReference type="PIRSF" id="PIRSF015601">
    <property type="entry name" value="MTase_slr0722"/>
    <property type="match status" value="1"/>
</dbReference>
<dbReference type="PANTHER" id="PTHR30027:SF3">
    <property type="entry name" value="16S RRNA (URACIL(1498)-N(3))-METHYLTRANSFERASE"/>
    <property type="match status" value="1"/>
</dbReference>
<sequence>MLSTFFVPEGTDFSASEIEVGGDEAHHGVNVLRLKQSEEVKISNGAGNWGVGKVSQLSKKSFTVEISTRGFEAAPKQRIVVVQAILKNDANKEAVDFLTQVGADEIIPWQSQHSIGKIDDKSLSKWQIVARESSRQSRRVRIPLVTRILSTEQLILKIKELQNVLVLHEAAESRLSQIEINEEADVTLIVGPEGGLSEIEVNTFIAAGAKVVRLGESVLRAANAGAAATSVVMSRTGKW</sequence>
<dbReference type="Pfam" id="PF04452">
    <property type="entry name" value="Methyltrans_RNA"/>
    <property type="match status" value="1"/>
</dbReference>
<dbReference type="NCBIfam" id="NF008693">
    <property type="entry name" value="PRK11713.2-3"/>
    <property type="match status" value="1"/>
</dbReference>
<dbReference type="InterPro" id="IPR029028">
    <property type="entry name" value="Alpha/beta_knot_MTases"/>
</dbReference>
<comment type="function">
    <text evidence="9">Specifically methylates the N3 position of the uracil ring of uridine 1498 (m3U1498) in 16S rRNA. Acts on the fully assembled 30S ribosomal subunit.</text>
</comment>
<dbReference type="NCBIfam" id="TIGR00046">
    <property type="entry name" value="RsmE family RNA methyltransferase"/>
    <property type="match status" value="1"/>
</dbReference>
<keyword evidence="5" id="KW-0698">rRNA processing</keyword>
<evidence type="ECO:0000259" key="11">
    <source>
        <dbReference type="Pfam" id="PF04452"/>
    </source>
</evidence>
<feature type="domain" description="Ribosomal RNA small subunit methyltransferase E PUA-like" evidence="12">
    <location>
        <begin position="22"/>
        <end position="66"/>
    </location>
</feature>
<dbReference type="EMBL" id="CAEZZS010000107">
    <property type="protein sequence ID" value="CAB4787411.1"/>
    <property type="molecule type" value="Genomic_DNA"/>
</dbReference>
<evidence type="ECO:0000256" key="1">
    <source>
        <dbReference type="ARBA" id="ARBA00004496"/>
    </source>
</evidence>
<dbReference type="InterPro" id="IPR006700">
    <property type="entry name" value="RsmE"/>
</dbReference>
<dbReference type="GO" id="GO:0070042">
    <property type="term" value="F:rRNA (uridine-N3-)-methyltransferase activity"/>
    <property type="evidence" value="ECO:0007669"/>
    <property type="project" value="TreeGrafter"/>
</dbReference>
<keyword evidence="7" id="KW-0808">Transferase</keyword>
<name>A0A6J6GEX0_9ZZZZ</name>
<evidence type="ECO:0000256" key="7">
    <source>
        <dbReference type="ARBA" id="ARBA00022679"/>
    </source>
</evidence>
<comment type="similarity">
    <text evidence="2">Belongs to the RNA methyltransferase RsmE family.</text>
</comment>
<evidence type="ECO:0000313" key="14">
    <source>
        <dbReference type="EMBL" id="CAB4689978.1"/>
    </source>
</evidence>
<comment type="catalytic activity">
    <reaction evidence="10">
        <text>uridine(1498) in 16S rRNA + S-adenosyl-L-methionine = N(3)-methyluridine(1498) in 16S rRNA + S-adenosyl-L-homocysteine + H(+)</text>
        <dbReference type="Rhea" id="RHEA:42920"/>
        <dbReference type="Rhea" id="RHEA-COMP:10283"/>
        <dbReference type="Rhea" id="RHEA-COMP:10284"/>
        <dbReference type="ChEBI" id="CHEBI:15378"/>
        <dbReference type="ChEBI" id="CHEBI:57856"/>
        <dbReference type="ChEBI" id="CHEBI:59789"/>
        <dbReference type="ChEBI" id="CHEBI:65315"/>
        <dbReference type="ChEBI" id="CHEBI:74502"/>
        <dbReference type="EC" id="2.1.1.193"/>
    </reaction>
</comment>
<reference evidence="13" key="1">
    <citation type="submission" date="2020-05" db="EMBL/GenBank/DDBJ databases">
        <authorList>
            <person name="Chiriac C."/>
            <person name="Salcher M."/>
            <person name="Ghai R."/>
            <person name="Kavagutti S V."/>
        </authorList>
    </citation>
    <scope>NUCLEOTIDE SEQUENCE</scope>
</reference>
<evidence type="ECO:0000256" key="10">
    <source>
        <dbReference type="ARBA" id="ARBA00047944"/>
    </source>
</evidence>
<evidence type="ECO:0000256" key="8">
    <source>
        <dbReference type="ARBA" id="ARBA00022691"/>
    </source>
</evidence>
<dbReference type="InterPro" id="IPR015947">
    <property type="entry name" value="PUA-like_sf"/>
</dbReference>
<evidence type="ECO:0000313" key="13">
    <source>
        <dbReference type="EMBL" id="CAB4599836.1"/>
    </source>
</evidence>
<dbReference type="Gene3D" id="3.40.1280.10">
    <property type="match status" value="1"/>
</dbReference>
<dbReference type="EC" id="2.1.1.193" evidence="3"/>
<dbReference type="SUPFAM" id="SSF75217">
    <property type="entry name" value="alpha/beta knot"/>
    <property type="match status" value="1"/>
</dbReference>
<dbReference type="SUPFAM" id="SSF88697">
    <property type="entry name" value="PUA domain-like"/>
    <property type="match status" value="1"/>
</dbReference>
<evidence type="ECO:0000256" key="5">
    <source>
        <dbReference type="ARBA" id="ARBA00022552"/>
    </source>
</evidence>
<feature type="domain" description="Ribosomal RNA small subunit methyltransferase E methyltransferase" evidence="11">
    <location>
        <begin position="76"/>
        <end position="232"/>
    </location>
</feature>
<dbReference type="InterPro" id="IPR046886">
    <property type="entry name" value="RsmE_MTase_dom"/>
</dbReference>
<evidence type="ECO:0000256" key="2">
    <source>
        <dbReference type="ARBA" id="ARBA00005528"/>
    </source>
</evidence>
<dbReference type="Pfam" id="PF20260">
    <property type="entry name" value="PUA_4"/>
    <property type="match status" value="1"/>
</dbReference>
<protein>
    <recommendedName>
        <fullName evidence="3">16S rRNA (uracil(1498)-N(3))-methyltransferase</fullName>
        <ecNumber evidence="3">2.1.1.193</ecNumber>
    </recommendedName>
</protein>
<dbReference type="EMBL" id="CAFBLI010000055">
    <property type="protein sequence ID" value="CAB4868847.1"/>
    <property type="molecule type" value="Genomic_DNA"/>
</dbReference>
<dbReference type="EMBL" id="CAEZXH010000075">
    <property type="protein sequence ID" value="CAB4689978.1"/>
    <property type="molecule type" value="Genomic_DNA"/>
</dbReference>
<dbReference type="GO" id="GO:0005737">
    <property type="term" value="C:cytoplasm"/>
    <property type="evidence" value="ECO:0007669"/>
    <property type="project" value="UniProtKB-SubCell"/>
</dbReference>